<evidence type="ECO:0000256" key="1">
    <source>
        <dbReference type="SAM" id="MobiDB-lite"/>
    </source>
</evidence>
<dbReference type="AlphaFoldDB" id="A0A9X0B874"/>
<keyword evidence="4" id="KW-1185">Reference proteome</keyword>
<organism evidence="3 4">
    <name type="scientific">Penicillium cosmopolitanum</name>
    <dbReference type="NCBI Taxonomy" id="1131564"/>
    <lineage>
        <taxon>Eukaryota</taxon>
        <taxon>Fungi</taxon>
        <taxon>Dikarya</taxon>
        <taxon>Ascomycota</taxon>
        <taxon>Pezizomycotina</taxon>
        <taxon>Eurotiomycetes</taxon>
        <taxon>Eurotiomycetidae</taxon>
        <taxon>Eurotiales</taxon>
        <taxon>Aspergillaceae</taxon>
        <taxon>Penicillium</taxon>
    </lineage>
</organism>
<sequence length="175" mass="18884">MVLAQEVYTRSRALPLLSASKWPLYTTLFGISTIVTSLFLFSLAIQHLKRICKSAPQSGPWYQMSNMEKATSKSASPPPPPAASACDVLKPLSHNSNYPSSGVVAARAREQMENSGKSSPVVPAATVATQPRSGSEGDAATGSGSVQRRNESVQQMREVDDSGVRTWRRLVVEYS</sequence>
<keyword evidence="2" id="KW-1133">Transmembrane helix</keyword>
<comment type="caution">
    <text evidence="3">The sequence shown here is derived from an EMBL/GenBank/DDBJ whole genome shotgun (WGS) entry which is preliminary data.</text>
</comment>
<feature type="region of interest" description="Disordered" evidence="1">
    <location>
        <begin position="67"/>
        <end position="87"/>
    </location>
</feature>
<reference evidence="3" key="1">
    <citation type="submission" date="2022-12" db="EMBL/GenBank/DDBJ databases">
        <authorList>
            <person name="Petersen C."/>
        </authorList>
    </citation>
    <scope>NUCLEOTIDE SEQUENCE</scope>
    <source>
        <strain evidence="3">IBT 29677</strain>
    </source>
</reference>
<keyword evidence="2" id="KW-0472">Membrane</keyword>
<evidence type="ECO:0000313" key="4">
    <source>
        <dbReference type="Proteomes" id="UP001147747"/>
    </source>
</evidence>
<proteinExistence type="predicted"/>
<name>A0A9X0B874_9EURO</name>
<protein>
    <submittedName>
        <fullName evidence="3">Uncharacterized protein</fullName>
    </submittedName>
</protein>
<feature type="region of interest" description="Disordered" evidence="1">
    <location>
        <begin position="106"/>
        <end position="163"/>
    </location>
</feature>
<feature type="compositionally biased region" description="Polar residues" evidence="1">
    <location>
        <begin position="142"/>
        <end position="155"/>
    </location>
</feature>
<dbReference type="Proteomes" id="UP001147747">
    <property type="component" value="Unassembled WGS sequence"/>
</dbReference>
<dbReference type="GeneID" id="81370869"/>
<dbReference type="OrthoDB" id="4362480at2759"/>
<evidence type="ECO:0000313" key="3">
    <source>
        <dbReference type="EMBL" id="KAJ5391762.1"/>
    </source>
</evidence>
<evidence type="ECO:0000256" key="2">
    <source>
        <dbReference type="SAM" id="Phobius"/>
    </source>
</evidence>
<feature type="transmembrane region" description="Helical" evidence="2">
    <location>
        <begin position="22"/>
        <end position="45"/>
    </location>
</feature>
<dbReference type="RefSeq" id="XP_056487440.1">
    <property type="nucleotide sequence ID" value="XM_056631889.1"/>
</dbReference>
<dbReference type="EMBL" id="JAPZBU010000008">
    <property type="protein sequence ID" value="KAJ5391762.1"/>
    <property type="molecule type" value="Genomic_DNA"/>
</dbReference>
<reference evidence="3" key="2">
    <citation type="journal article" date="2023" name="IMA Fungus">
        <title>Comparative genomic study of the Penicillium genus elucidates a diverse pangenome and 15 lateral gene transfer events.</title>
        <authorList>
            <person name="Petersen C."/>
            <person name="Sorensen T."/>
            <person name="Nielsen M.R."/>
            <person name="Sondergaard T.E."/>
            <person name="Sorensen J.L."/>
            <person name="Fitzpatrick D.A."/>
            <person name="Frisvad J.C."/>
            <person name="Nielsen K.L."/>
        </authorList>
    </citation>
    <scope>NUCLEOTIDE SEQUENCE</scope>
    <source>
        <strain evidence="3">IBT 29677</strain>
    </source>
</reference>
<gene>
    <name evidence="3" type="ORF">N7509_007252</name>
</gene>
<keyword evidence="2" id="KW-0812">Transmembrane</keyword>
<accession>A0A9X0B874</accession>